<feature type="site" description="Deprotonates C-terminal active site Cys" evidence="5">
    <location>
        <position position="24"/>
    </location>
</feature>
<dbReference type="InterPro" id="IPR013766">
    <property type="entry name" value="Thioredoxin_domain"/>
</dbReference>
<dbReference type="PROSITE" id="PS51352">
    <property type="entry name" value="THIOREDOXIN_2"/>
    <property type="match status" value="1"/>
</dbReference>
<dbReference type="Gene3D" id="3.40.30.10">
    <property type="entry name" value="Glutaredoxin"/>
    <property type="match status" value="1"/>
</dbReference>
<organism evidence="8 9">
    <name type="scientific">Candidatus Nitrosotenuis uzonensis</name>
    <dbReference type="NCBI Taxonomy" id="1407055"/>
    <lineage>
        <taxon>Archaea</taxon>
        <taxon>Nitrososphaerota</taxon>
        <taxon>Candidatus Nitrosotenuis</taxon>
    </lineage>
</organism>
<feature type="site" description="Contributes to redox potential value" evidence="5">
    <location>
        <position position="32"/>
    </location>
</feature>
<name>A0A812F233_9ARCH</name>
<dbReference type="InterPro" id="IPR005746">
    <property type="entry name" value="Thioredoxin"/>
</dbReference>
<dbReference type="RefSeq" id="WP_205097778.1">
    <property type="nucleotide sequence ID" value="NZ_CAJNAQ010000002.1"/>
</dbReference>
<reference evidence="8" key="1">
    <citation type="submission" date="2021-02" db="EMBL/GenBank/DDBJ databases">
        <authorList>
            <person name="Han P."/>
        </authorList>
    </citation>
    <scope>NUCLEOTIDE SEQUENCE</scope>
    <source>
        <strain evidence="8">Candidatus Nitrosotenuis uzonensis 5A</strain>
    </source>
</reference>
<evidence type="ECO:0000313" key="8">
    <source>
        <dbReference type="EMBL" id="CAE6486461.1"/>
    </source>
</evidence>
<evidence type="ECO:0000256" key="6">
    <source>
        <dbReference type="PIRSR" id="PIRSR000077-4"/>
    </source>
</evidence>
<evidence type="ECO:0000259" key="7">
    <source>
        <dbReference type="PROSITE" id="PS51352"/>
    </source>
</evidence>
<accession>A0A812F233</accession>
<evidence type="ECO:0000256" key="4">
    <source>
        <dbReference type="ARBA" id="ARBA00023284"/>
    </source>
</evidence>
<evidence type="ECO:0000313" key="9">
    <source>
        <dbReference type="Proteomes" id="UP000655759"/>
    </source>
</evidence>
<dbReference type="PROSITE" id="PS00194">
    <property type="entry name" value="THIOREDOXIN_1"/>
    <property type="match status" value="1"/>
</dbReference>
<proteinExistence type="predicted"/>
<evidence type="ECO:0000256" key="3">
    <source>
        <dbReference type="ARBA" id="ARBA00023157"/>
    </source>
</evidence>
<sequence length="125" mass="14173">MTIEVGSNEWHDKVLASKTPVIVDFWASWCPWCMKLMPVFEEVSKTYEGKLYFAKVDVEKYPDIAKANGVMGIPVMKMFCGGRNVGEIVGYMNKEKLVHELDKMLSTVRECLTQSSVLTKETATK</sequence>
<dbReference type="InterPro" id="IPR017937">
    <property type="entry name" value="Thioredoxin_CS"/>
</dbReference>
<keyword evidence="2" id="KW-0249">Electron transport</keyword>
<protein>
    <recommendedName>
        <fullName evidence="7">Thioredoxin domain-containing protein</fullName>
    </recommendedName>
</protein>
<evidence type="ECO:0000256" key="2">
    <source>
        <dbReference type="ARBA" id="ARBA00022982"/>
    </source>
</evidence>
<dbReference type="GO" id="GO:0015035">
    <property type="term" value="F:protein-disulfide reductase activity"/>
    <property type="evidence" value="ECO:0007669"/>
    <property type="project" value="InterPro"/>
</dbReference>
<dbReference type="InterPro" id="IPR036249">
    <property type="entry name" value="Thioredoxin-like_sf"/>
</dbReference>
<dbReference type="SUPFAM" id="SSF52833">
    <property type="entry name" value="Thioredoxin-like"/>
    <property type="match status" value="1"/>
</dbReference>
<dbReference type="PANTHER" id="PTHR45663:SF11">
    <property type="entry name" value="GEO12009P1"/>
    <property type="match status" value="1"/>
</dbReference>
<evidence type="ECO:0000256" key="1">
    <source>
        <dbReference type="ARBA" id="ARBA00022448"/>
    </source>
</evidence>
<feature type="active site" description="Nucleophile" evidence="5">
    <location>
        <position position="30"/>
    </location>
</feature>
<gene>
    <name evidence="8" type="ORF">NUZ5A_20143</name>
</gene>
<evidence type="ECO:0000256" key="5">
    <source>
        <dbReference type="PIRSR" id="PIRSR000077-1"/>
    </source>
</evidence>
<dbReference type="Proteomes" id="UP000655759">
    <property type="component" value="Unassembled WGS sequence"/>
</dbReference>
<dbReference type="Pfam" id="PF00085">
    <property type="entry name" value="Thioredoxin"/>
    <property type="match status" value="1"/>
</dbReference>
<keyword evidence="3 6" id="KW-1015">Disulfide bond</keyword>
<dbReference type="GO" id="GO:0005737">
    <property type="term" value="C:cytoplasm"/>
    <property type="evidence" value="ECO:0007669"/>
    <property type="project" value="TreeGrafter"/>
</dbReference>
<feature type="active site" description="Nucleophile" evidence="5">
    <location>
        <position position="33"/>
    </location>
</feature>
<keyword evidence="1" id="KW-0813">Transport</keyword>
<dbReference type="EMBL" id="CAJNAQ010000002">
    <property type="protein sequence ID" value="CAE6486461.1"/>
    <property type="molecule type" value="Genomic_DNA"/>
</dbReference>
<dbReference type="PANTHER" id="PTHR45663">
    <property type="entry name" value="GEO12009P1"/>
    <property type="match status" value="1"/>
</dbReference>
<feature type="domain" description="Thioredoxin" evidence="7">
    <location>
        <begin position="1"/>
        <end position="106"/>
    </location>
</feature>
<comment type="caution">
    <text evidence="8">The sequence shown here is derived from an EMBL/GenBank/DDBJ whole genome shotgun (WGS) entry which is preliminary data.</text>
</comment>
<feature type="site" description="Contributes to redox potential value" evidence="5">
    <location>
        <position position="31"/>
    </location>
</feature>
<keyword evidence="4 6" id="KW-0676">Redox-active center</keyword>
<feature type="disulfide bond" description="Redox-active" evidence="6">
    <location>
        <begin position="30"/>
        <end position="33"/>
    </location>
</feature>
<dbReference type="PIRSF" id="PIRSF000077">
    <property type="entry name" value="Thioredoxin"/>
    <property type="match status" value="1"/>
</dbReference>
<dbReference type="CDD" id="cd02947">
    <property type="entry name" value="TRX_family"/>
    <property type="match status" value="1"/>
</dbReference>
<dbReference type="AlphaFoldDB" id="A0A812F233"/>